<dbReference type="AlphaFoldDB" id="U9TGI3"/>
<gene>
    <name evidence="1" type="ORF">GLOINDRAFT_33080</name>
</gene>
<protein>
    <submittedName>
        <fullName evidence="1">Uncharacterized protein</fullName>
    </submittedName>
</protein>
<accession>U9TGI3</accession>
<organism evidence="1">
    <name type="scientific">Rhizophagus irregularis (strain DAOM 181602 / DAOM 197198 / MUCL 43194)</name>
    <name type="common">Arbuscular mycorrhizal fungus</name>
    <name type="synonym">Glomus intraradices</name>
    <dbReference type="NCBI Taxonomy" id="747089"/>
    <lineage>
        <taxon>Eukaryota</taxon>
        <taxon>Fungi</taxon>
        <taxon>Fungi incertae sedis</taxon>
        <taxon>Mucoromycota</taxon>
        <taxon>Glomeromycotina</taxon>
        <taxon>Glomeromycetes</taxon>
        <taxon>Glomerales</taxon>
        <taxon>Glomeraceae</taxon>
        <taxon>Rhizophagus</taxon>
    </lineage>
</organism>
<proteinExistence type="predicted"/>
<name>U9TGI3_RHIID</name>
<dbReference type="EMBL" id="KI290527">
    <property type="protein sequence ID" value="ESA07284.1"/>
    <property type="molecule type" value="Genomic_DNA"/>
</dbReference>
<reference evidence="1" key="1">
    <citation type="submission" date="2013-07" db="EMBL/GenBank/DDBJ databases">
        <title>The genome of an arbuscular mycorrhizal fungus provides insights into the evolution of the oldest plant symbiosis.</title>
        <authorList>
            <consortium name="DOE Joint Genome Institute"/>
            <person name="Tisserant E."/>
            <person name="Malbreil M."/>
            <person name="Kuo A."/>
            <person name="Kohler A."/>
            <person name="Symeonidi A."/>
            <person name="Balestrini R."/>
            <person name="Charron P."/>
            <person name="Duensing N."/>
            <person name="Frei-dit-Frey N."/>
            <person name="Gianinazzi-Pearson V."/>
            <person name="Gilbert B."/>
            <person name="Handa Y."/>
            <person name="Hijri M."/>
            <person name="Kaul R."/>
            <person name="Kawaguchi M."/>
            <person name="Krajinski F."/>
            <person name="Lammers P."/>
            <person name="Lapierre D."/>
            <person name="Masclaux F.G."/>
            <person name="Murat C."/>
            <person name="Morin E."/>
            <person name="Ndikumana S."/>
            <person name="Pagni M."/>
            <person name="Petitpierre D."/>
            <person name="Requena N."/>
            <person name="Rosikiewicz P."/>
            <person name="Riley R."/>
            <person name="Saito K."/>
            <person name="San Clemente H."/>
            <person name="Shapiro H."/>
            <person name="van Tuinen D."/>
            <person name="Becard G."/>
            <person name="Bonfante P."/>
            <person name="Paszkowski U."/>
            <person name="Shachar-Hill Y."/>
            <person name="Young J.P."/>
            <person name="Sanders I.R."/>
            <person name="Henrissat B."/>
            <person name="Rensing S.A."/>
            <person name="Grigoriev I.V."/>
            <person name="Corradi N."/>
            <person name="Roux C."/>
            <person name="Martin F."/>
        </authorList>
    </citation>
    <scope>NUCLEOTIDE SEQUENCE</scope>
    <source>
        <strain evidence="1">DAOM 197198</strain>
    </source>
</reference>
<evidence type="ECO:0000313" key="1">
    <source>
        <dbReference type="EMBL" id="ESA07284.1"/>
    </source>
</evidence>
<sequence length="56" mass="6610">MHQVKLNQLMQLNGKFIYPKLRFSSKSKHDNDYDIMIIMRVPGSHGRVSLPIMTFF</sequence>
<dbReference type="HOGENOM" id="CLU_3015365_0_0_1"/>